<feature type="signal peptide" evidence="2">
    <location>
        <begin position="1"/>
        <end position="20"/>
    </location>
</feature>
<sequence>MKFLIILIYIFVLFDGFSTAKNSSSENKSEVALTSNERRQHFHDVSNREADEVLELLAQTPKPEDFLTMLRRIMNNYGEINLKVDEIMKEVPSHNDFSHEKIHST</sequence>
<evidence type="ECO:0008006" key="5">
    <source>
        <dbReference type="Google" id="ProtNLM"/>
    </source>
</evidence>
<dbReference type="AlphaFoldDB" id="A0A9J6BU23"/>
<feature type="chain" id="PRO_5039900467" description="Secreted protein" evidence="2">
    <location>
        <begin position="21"/>
        <end position="105"/>
    </location>
</feature>
<comment type="caution">
    <text evidence="3">The sequence shown here is derived from an EMBL/GenBank/DDBJ whole genome shotgun (WGS) entry which is preliminary data.</text>
</comment>
<dbReference type="Proteomes" id="UP001107558">
    <property type="component" value="Chromosome 3"/>
</dbReference>
<evidence type="ECO:0000313" key="4">
    <source>
        <dbReference type="Proteomes" id="UP001107558"/>
    </source>
</evidence>
<accession>A0A9J6BU23</accession>
<evidence type="ECO:0000256" key="2">
    <source>
        <dbReference type="SAM" id="SignalP"/>
    </source>
</evidence>
<reference evidence="3" key="1">
    <citation type="submission" date="2021-03" db="EMBL/GenBank/DDBJ databases">
        <title>Chromosome level genome of the anhydrobiotic midge Polypedilum vanderplanki.</title>
        <authorList>
            <person name="Yoshida Y."/>
            <person name="Kikawada T."/>
            <person name="Gusev O."/>
        </authorList>
    </citation>
    <scope>NUCLEOTIDE SEQUENCE</scope>
    <source>
        <strain evidence="3">NIAS01</strain>
        <tissue evidence="3">Whole body or cell culture</tissue>
    </source>
</reference>
<evidence type="ECO:0000313" key="3">
    <source>
        <dbReference type="EMBL" id="KAG5673208.1"/>
    </source>
</evidence>
<evidence type="ECO:0000256" key="1">
    <source>
        <dbReference type="SAM" id="MobiDB-lite"/>
    </source>
</evidence>
<name>A0A9J6BU23_POLVA</name>
<dbReference type="EMBL" id="JADBJN010000003">
    <property type="protein sequence ID" value="KAG5673208.1"/>
    <property type="molecule type" value="Genomic_DNA"/>
</dbReference>
<keyword evidence="2" id="KW-0732">Signal</keyword>
<protein>
    <recommendedName>
        <fullName evidence="5">Secreted protein</fullName>
    </recommendedName>
</protein>
<keyword evidence="4" id="KW-1185">Reference proteome</keyword>
<feature type="region of interest" description="Disordered" evidence="1">
    <location>
        <begin position="21"/>
        <end position="42"/>
    </location>
</feature>
<organism evidence="3 4">
    <name type="scientific">Polypedilum vanderplanki</name>
    <name type="common">Sleeping chironomid midge</name>
    <dbReference type="NCBI Taxonomy" id="319348"/>
    <lineage>
        <taxon>Eukaryota</taxon>
        <taxon>Metazoa</taxon>
        <taxon>Ecdysozoa</taxon>
        <taxon>Arthropoda</taxon>
        <taxon>Hexapoda</taxon>
        <taxon>Insecta</taxon>
        <taxon>Pterygota</taxon>
        <taxon>Neoptera</taxon>
        <taxon>Endopterygota</taxon>
        <taxon>Diptera</taxon>
        <taxon>Nematocera</taxon>
        <taxon>Chironomoidea</taxon>
        <taxon>Chironomidae</taxon>
        <taxon>Chironominae</taxon>
        <taxon>Polypedilum</taxon>
        <taxon>Polypedilum</taxon>
    </lineage>
</organism>
<gene>
    <name evidence="3" type="ORF">PVAND_003274</name>
</gene>
<proteinExistence type="predicted"/>